<name>A0A1W6SSQ4_9PROT</name>
<dbReference type="Proteomes" id="UP000012179">
    <property type="component" value="Chromosome"/>
</dbReference>
<feature type="domain" description="Integrase DNA-binding" evidence="3">
    <location>
        <begin position="9"/>
        <end position="92"/>
    </location>
</feature>
<dbReference type="InterPro" id="IPR025166">
    <property type="entry name" value="Integrase_DNA_bind_dom"/>
</dbReference>
<dbReference type="PANTHER" id="PTHR30629">
    <property type="entry name" value="PROPHAGE INTEGRASE"/>
    <property type="match status" value="1"/>
</dbReference>
<protein>
    <recommendedName>
        <fullName evidence="3">Integrase DNA-binding domain-containing protein</fullName>
    </recommendedName>
</protein>
<evidence type="ECO:0000313" key="5">
    <source>
        <dbReference type="Proteomes" id="UP000012179"/>
    </source>
</evidence>
<keyword evidence="5" id="KW-1185">Reference proteome</keyword>
<evidence type="ECO:0000259" key="3">
    <source>
        <dbReference type="Pfam" id="PF13356"/>
    </source>
</evidence>
<dbReference type="KEGG" id="nlc:EBAPG3_014220"/>
<dbReference type="AlphaFoldDB" id="A0A1W6SSQ4"/>
<keyword evidence="2" id="KW-0229">DNA integration</keyword>
<evidence type="ECO:0000256" key="2">
    <source>
        <dbReference type="ARBA" id="ARBA00022908"/>
    </source>
</evidence>
<dbReference type="OrthoDB" id="9775880at2"/>
<dbReference type="Gene3D" id="3.30.160.390">
    <property type="entry name" value="Integrase, DNA-binding domain"/>
    <property type="match status" value="1"/>
</dbReference>
<dbReference type="Pfam" id="PF13356">
    <property type="entry name" value="Arm-DNA-bind_3"/>
    <property type="match status" value="1"/>
</dbReference>
<dbReference type="InterPro" id="IPR038488">
    <property type="entry name" value="Integrase_DNA-bd_sf"/>
</dbReference>
<comment type="similarity">
    <text evidence="1">Belongs to the 'phage' integrase family.</text>
</comment>
<proteinExistence type="inferred from homology"/>
<organism evidence="4 5">
    <name type="scientific">Nitrosospira lacus</name>
    <dbReference type="NCBI Taxonomy" id="1288494"/>
    <lineage>
        <taxon>Bacteria</taxon>
        <taxon>Pseudomonadati</taxon>
        <taxon>Pseudomonadota</taxon>
        <taxon>Betaproteobacteria</taxon>
        <taxon>Nitrosomonadales</taxon>
        <taxon>Nitrosomonadaceae</taxon>
        <taxon>Nitrosospira</taxon>
    </lineage>
</organism>
<evidence type="ECO:0000313" key="4">
    <source>
        <dbReference type="EMBL" id="ARO88832.1"/>
    </source>
</evidence>
<dbReference type="PANTHER" id="PTHR30629:SF2">
    <property type="entry name" value="PROPHAGE INTEGRASE INTS-RELATED"/>
    <property type="match status" value="1"/>
</dbReference>
<dbReference type="InterPro" id="IPR050808">
    <property type="entry name" value="Phage_Integrase"/>
</dbReference>
<accession>A0A1W6SSQ4</accession>
<gene>
    <name evidence="4" type="ORF">EBAPG3_014220</name>
</gene>
<reference evidence="4 5" key="1">
    <citation type="journal article" date="2015" name="Int. J. Syst. Evol. Microbiol.">
        <title>Nitrosospira lacus sp. nov., a psychrotolerant, ammonia-oxidizing bacterium from sandy lake sediment.</title>
        <authorList>
            <person name="Urakawa H."/>
            <person name="Garcia J.C."/>
            <person name="Nielsen J.L."/>
            <person name="Le V.Q."/>
            <person name="Kozlowski J.A."/>
            <person name="Stein L.Y."/>
            <person name="Lim C.K."/>
            <person name="Pommerening-Roser A."/>
            <person name="Martens-Habbena W."/>
            <person name="Stahl D.A."/>
            <person name="Klotz M.G."/>
        </authorList>
    </citation>
    <scope>NUCLEOTIDE SEQUENCE [LARGE SCALE GENOMIC DNA]</scope>
    <source>
        <strain evidence="4 5">APG3</strain>
    </source>
</reference>
<dbReference type="RefSeq" id="WP_081607293.1">
    <property type="nucleotide sequence ID" value="NZ_CP021106.3"/>
</dbReference>
<evidence type="ECO:0000256" key="1">
    <source>
        <dbReference type="ARBA" id="ARBA00008857"/>
    </source>
</evidence>
<dbReference type="EMBL" id="CP021106">
    <property type="protein sequence ID" value="ARO88832.1"/>
    <property type="molecule type" value="Genomic_DNA"/>
</dbReference>
<sequence length="147" mass="16538">MPKKLNLLSESACDGAESGGRKLRKLHDGGGLYLWVYEDSRKFWRFRYWLSGKEKSLSLGAYPDISIGEARASCDNIREQLKSGLDPSEQRKIVQREANKSAHYHNQFRLALSDAGALTIETPARTVKLTLPQTDALRAFLLAVDQE</sequence>
<dbReference type="GO" id="GO:0015074">
    <property type="term" value="P:DNA integration"/>
    <property type="evidence" value="ECO:0007669"/>
    <property type="project" value="UniProtKB-KW"/>
</dbReference>